<keyword evidence="2" id="KW-0012">Acyltransferase</keyword>
<dbReference type="PROSITE" id="PS51186">
    <property type="entry name" value="GNAT"/>
    <property type="match status" value="1"/>
</dbReference>
<evidence type="ECO:0000313" key="4">
    <source>
        <dbReference type="EMBL" id="WMN03236.1"/>
    </source>
</evidence>
<keyword evidence="4" id="KW-0614">Plasmid</keyword>
<dbReference type="AlphaFoldDB" id="A0AAX3ZZH8"/>
<reference evidence="4" key="1">
    <citation type="submission" date="2023-08" db="EMBL/GenBank/DDBJ databases">
        <title>Isolation and Characterization of Rhodococcus erythropolis MGMM8.</title>
        <authorList>
            <person name="Diabankana R.G.C."/>
            <person name="Afordoanyi D.M."/>
            <person name="Validov S.Z."/>
        </authorList>
    </citation>
    <scope>NUCLEOTIDE SEQUENCE</scope>
    <source>
        <strain evidence="4">MGMM8</strain>
        <plasmid evidence="4">pMGMM8_3</plasmid>
    </source>
</reference>
<dbReference type="InterPro" id="IPR000182">
    <property type="entry name" value="GNAT_dom"/>
</dbReference>
<dbReference type="PANTHER" id="PTHR43877:SF1">
    <property type="entry name" value="ACETYLTRANSFERASE"/>
    <property type="match status" value="1"/>
</dbReference>
<dbReference type="SUPFAM" id="SSF55729">
    <property type="entry name" value="Acyl-CoA N-acyltransferases (Nat)"/>
    <property type="match status" value="1"/>
</dbReference>
<dbReference type="Gene3D" id="3.40.630.30">
    <property type="match status" value="1"/>
</dbReference>
<evidence type="ECO:0000256" key="1">
    <source>
        <dbReference type="ARBA" id="ARBA00022679"/>
    </source>
</evidence>
<feature type="domain" description="N-acetyltransferase" evidence="3">
    <location>
        <begin position="1"/>
        <end position="143"/>
    </location>
</feature>
<dbReference type="CDD" id="cd04301">
    <property type="entry name" value="NAT_SF"/>
    <property type="match status" value="1"/>
</dbReference>
<dbReference type="Proteomes" id="UP001230933">
    <property type="component" value="Plasmid pMGMM8_3"/>
</dbReference>
<organism evidence="4 5">
    <name type="scientific">Rhodococcus erythropolis</name>
    <name type="common">Arthrobacter picolinophilus</name>
    <dbReference type="NCBI Taxonomy" id="1833"/>
    <lineage>
        <taxon>Bacteria</taxon>
        <taxon>Bacillati</taxon>
        <taxon>Actinomycetota</taxon>
        <taxon>Actinomycetes</taxon>
        <taxon>Mycobacteriales</taxon>
        <taxon>Nocardiaceae</taxon>
        <taxon>Rhodococcus</taxon>
        <taxon>Rhodococcus erythropolis group</taxon>
    </lineage>
</organism>
<keyword evidence="1" id="KW-0808">Transferase</keyword>
<dbReference type="Pfam" id="PF00583">
    <property type="entry name" value="Acetyltransf_1"/>
    <property type="match status" value="1"/>
</dbReference>
<evidence type="ECO:0000313" key="5">
    <source>
        <dbReference type="Proteomes" id="UP001230933"/>
    </source>
</evidence>
<accession>A0AAX3ZZH8</accession>
<evidence type="ECO:0000256" key="2">
    <source>
        <dbReference type="ARBA" id="ARBA00023315"/>
    </source>
</evidence>
<proteinExistence type="predicted"/>
<name>A0AAX3ZZH8_RHOER</name>
<dbReference type="InterPro" id="IPR050832">
    <property type="entry name" value="Bact_Acetyltransf"/>
</dbReference>
<dbReference type="RefSeq" id="WP_308372654.1">
    <property type="nucleotide sequence ID" value="NZ_CP133193.1"/>
</dbReference>
<evidence type="ECO:0000259" key="3">
    <source>
        <dbReference type="PROSITE" id="PS51186"/>
    </source>
</evidence>
<geneLocation type="plasmid" evidence="4 5">
    <name>pMGMM8_3</name>
</geneLocation>
<sequence>MPDEYLSGPLQNDHESNWIARLVDAVSPGLFVAEDGSQIVGFVYLEPTNDGRVLLDNLHAAPDRRGRGIGSQLIGKGLTWAATTFPGSPVFLEVLRDNTAAVAFYEHLGWKQTNTGTAHFPAGFSLAEYEYTWKPVDDEDPLSR</sequence>
<dbReference type="EMBL" id="CP133193">
    <property type="protein sequence ID" value="WMN03236.1"/>
    <property type="molecule type" value="Genomic_DNA"/>
</dbReference>
<dbReference type="GO" id="GO:0016747">
    <property type="term" value="F:acyltransferase activity, transferring groups other than amino-acyl groups"/>
    <property type="evidence" value="ECO:0007669"/>
    <property type="project" value="InterPro"/>
</dbReference>
<dbReference type="PANTHER" id="PTHR43877">
    <property type="entry name" value="AMINOALKYLPHOSPHONATE N-ACETYLTRANSFERASE-RELATED-RELATED"/>
    <property type="match status" value="1"/>
</dbReference>
<protein>
    <submittedName>
        <fullName evidence="4">GNAT family N-acetyltransferase</fullName>
    </submittedName>
</protein>
<gene>
    <name evidence="4" type="ORF">QIE55_33175</name>
</gene>
<dbReference type="InterPro" id="IPR016181">
    <property type="entry name" value="Acyl_CoA_acyltransferase"/>
</dbReference>